<evidence type="ECO:0000313" key="2">
    <source>
        <dbReference type="EMBL" id="SAK93741.1"/>
    </source>
</evidence>
<evidence type="ECO:0000256" key="1">
    <source>
        <dbReference type="SAM" id="SignalP"/>
    </source>
</evidence>
<dbReference type="Pfam" id="PF12228">
    <property type="entry name" value="DUF3604"/>
    <property type="match status" value="1"/>
</dbReference>
<feature type="chain" id="PRO_5007624149" description="DUF3604 domain-containing protein" evidence="1">
    <location>
        <begin position="27"/>
        <end position="651"/>
    </location>
</feature>
<organism evidence="2 3">
    <name type="scientific">Caballeronia hypogeia</name>
    <dbReference type="NCBI Taxonomy" id="1777140"/>
    <lineage>
        <taxon>Bacteria</taxon>
        <taxon>Pseudomonadati</taxon>
        <taxon>Pseudomonadota</taxon>
        <taxon>Betaproteobacteria</taxon>
        <taxon>Burkholderiales</taxon>
        <taxon>Burkholderiaceae</taxon>
        <taxon>Caballeronia</taxon>
    </lineage>
</organism>
<keyword evidence="3" id="KW-1185">Reference proteome</keyword>
<dbReference type="EMBL" id="FCOA02000043">
    <property type="protein sequence ID" value="SAK93741.1"/>
    <property type="molecule type" value="Genomic_DNA"/>
</dbReference>
<gene>
    <name evidence="2" type="ORF">AWB79_06997</name>
</gene>
<evidence type="ECO:0000313" key="3">
    <source>
        <dbReference type="Proteomes" id="UP000054851"/>
    </source>
</evidence>
<keyword evidence="1" id="KW-0732">Signal</keyword>
<name>A0A158DGJ2_9BURK</name>
<dbReference type="Proteomes" id="UP000054851">
    <property type="component" value="Unassembled WGS sequence"/>
</dbReference>
<sequence length="651" mass="71610">MRCKCTLPITLAALILTIFIAHPTYAQKSTTPVGTDIGTLYPDELATVVKPPGYSPYVGKNDPMRVLWGDTHLHTSNSFDAAAFGNTLGPEAAYRFARGEEVIASTGQPAKLSRPLDFLVVSDHAEGLGSLTELKKGNPVMMSDPTLKRWHDMIGAGGQQAIDVTVEAIRTLGAKTSPPSLFDPRILQSAWENYTATADRYNEPGKFTALIGYEWTSMPGGNNLHRVVIFRDGKDKVDTIVPLSALDNEDPAMLWKFLDAYHAKTGGQALAIPHNGNLSNGLMFGLVDFEGHALTRAYAETRARLEPVYEVTQIKGDGESHRFLSPNDEFAGYEVWDKGNLDMTALKKPEMLQYEYARSALKTGLKLEHRLGINPYKFGMIGSTDSHTSLATADEDNFFGKATPAEPSPGRAVHPFMESPDGKVQIMSWEMVASGYAAVWATENTRAAIFDALMRKEVYATTGPRMVVRFFGGFKFQSHDAQLPDLATIGYAKGVPMGGDLSNAPQGKAPGFLIAAMKDPIGANLDRIQIVKGWEDAKGNLQEKVYDVVWSDPQTRKRGTDDKLPPVGNTVNVPDASYTNSIGAPELLTVWTDPDFEPTLRAFYYGRVIEIPTPRWTAYDAKHFGVTMPKDVPMTTQERAYTSPIWYTPRR</sequence>
<comment type="caution">
    <text evidence="2">The sequence shown here is derived from an EMBL/GenBank/DDBJ whole genome shotgun (WGS) entry which is preliminary data.</text>
</comment>
<dbReference type="STRING" id="1777140.AWB79_06997"/>
<accession>A0A158DGJ2</accession>
<dbReference type="AlphaFoldDB" id="A0A158DGJ2"/>
<evidence type="ECO:0008006" key="4">
    <source>
        <dbReference type="Google" id="ProtNLM"/>
    </source>
</evidence>
<dbReference type="InterPro" id="IPR022028">
    <property type="entry name" value="DUF3604"/>
</dbReference>
<reference evidence="2" key="1">
    <citation type="submission" date="2016-01" db="EMBL/GenBank/DDBJ databases">
        <authorList>
            <person name="Peeters C."/>
        </authorList>
    </citation>
    <scope>NUCLEOTIDE SEQUENCE</scope>
    <source>
        <strain evidence="2">LMG 29322</strain>
    </source>
</reference>
<feature type="signal peptide" evidence="1">
    <location>
        <begin position="1"/>
        <end position="26"/>
    </location>
</feature>
<protein>
    <recommendedName>
        <fullName evidence="4">DUF3604 domain-containing protein</fullName>
    </recommendedName>
</protein>
<dbReference type="Gene3D" id="3.20.20.140">
    <property type="entry name" value="Metal-dependent hydrolases"/>
    <property type="match status" value="1"/>
</dbReference>
<proteinExistence type="predicted"/>
<dbReference type="OrthoDB" id="543560at2"/>